<organism evidence="2">
    <name type="scientific">marine sediment metagenome</name>
    <dbReference type="NCBI Taxonomy" id="412755"/>
    <lineage>
        <taxon>unclassified sequences</taxon>
        <taxon>metagenomes</taxon>
        <taxon>ecological metagenomes</taxon>
    </lineage>
</organism>
<reference evidence="2" key="1">
    <citation type="journal article" date="2015" name="Nature">
        <title>Complex archaea that bridge the gap between prokaryotes and eukaryotes.</title>
        <authorList>
            <person name="Spang A."/>
            <person name="Saw J.H."/>
            <person name="Jorgensen S.L."/>
            <person name="Zaremba-Niedzwiedzka K."/>
            <person name="Martijn J."/>
            <person name="Lind A.E."/>
            <person name="van Eijk R."/>
            <person name="Schleper C."/>
            <person name="Guy L."/>
            <person name="Ettema T.J."/>
        </authorList>
    </citation>
    <scope>NUCLEOTIDE SEQUENCE</scope>
</reference>
<accession>A0A0F8Y6K6</accession>
<protein>
    <submittedName>
        <fullName evidence="2">Uncharacterized protein</fullName>
    </submittedName>
</protein>
<evidence type="ECO:0000313" key="2">
    <source>
        <dbReference type="EMBL" id="KKK49819.1"/>
    </source>
</evidence>
<dbReference type="EMBL" id="LAZR01068344">
    <property type="protein sequence ID" value="KKK49819.1"/>
    <property type="molecule type" value="Genomic_DNA"/>
</dbReference>
<name>A0A0F8Y6K6_9ZZZZ</name>
<proteinExistence type="predicted"/>
<feature type="non-terminal residue" evidence="2">
    <location>
        <position position="1"/>
    </location>
</feature>
<feature type="region of interest" description="Disordered" evidence="1">
    <location>
        <begin position="41"/>
        <end position="63"/>
    </location>
</feature>
<gene>
    <name evidence="2" type="ORF">LCGC14_3131230</name>
</gene>
<dbReference type="AlphaFoldDB" id="A0A0F8Y6K6"/>
<evidence type="ECO:0000256" key="1">
    <source>
        <dbReference type="SAM" id="MobiDB-lite"/>
    </source>
</evidence>
<comment type="caution">
    <text evidence="2">The sequence shown here is derived from an EMBL/GenBank/DDBJ whole genome shotgun (WGS) entry which is preliminary data.</text>
</comment>
<feature type="compositionally biased region" description="Pro residues" evidence="1">
    <location>
        <begin position="50"/>
        <end position="63"/>
    </location>
</feature>
<sequence length="63" mass="7082">ILLEIALIHYMQNLDLSMQCGRVVTELIGKIEYQMAELQQAAEKQAPQELQPPGPQIDNPPKP</sequence>